<dbReference type="RefSeq" id="WP_009283223.1">
    <property type="nucleotide sequence ID" value="NZ_CAIT01000007.1"/>
</dbReference>
<evidence type="ECO:0000313" key="2">
    <source>
        <dbReference type="EMBL" id="CCH54647.1"/>
    </source>
</evidence>
<feature type="compositionally biased region" description="Polar residues" evidence="1">
    <location>
        <begin position="1"/>
        <end position="18"/>
    </location>
</feature>
<dbReference type="STRING" id="1185876.BN8_03841"/>
<evidence type="ECO:0000313" key="3">
    <source>
        <dbReference type="Proteomes" id="UP000009309"/>
    </source>
</evidence>
<reference evidence="2 3" key="1">
    <citation type="journal article" date="2012" name="J. Bacteriol.">
        <title>Genome Sequence of the Filamentous Bacterium Fibrisoma limi BUZ 3T.</title>
        <authorList>
            <person name="Filippini M."/>
            <person name="Qi W."/>
            <person name="Jaenicke S."/>
            <person name="Goesmann A."/>
            <person name="Smits T.H."/>
            <person name="Bagheri H.C."/>
        </authorList>
    </citation>
    <scope>NUCLEOTIDE SEQUENCE [LARGE SCALE GENOMIC DNA]</scope>
    <source>
        <strain evidence="3">BUZ 3T</strain>
    </source>
</reference>
<evidence type="ECO:0000256" key="1">
    <source>
        <dbReference type="SAM" id="MobiDB-lite"/>
    </source>
</evidence>
<proteinExistence type="predicted"/>
<keyword evidence="3" id="KW-1185">Reference proteome</keyword>
<accession>I2GL71</accession>
<dbReference type="Proteomes" id="UP000009309">
    <property type="component" value="Unassembled WGS sequence"/>
</dbReference>
<dbReference type="OrthoDB" id="965437at2"/>
<dbReference type="AlphaFoldDB" id="I2GL71"/>
<feature type="region of interest" description="Disordered" evidence="1">
    <location>
        <begin position="1"/>
        <end position="87"/>
    </location>
</feature>
<sequence>MENVNQDAMLNEQSQTYRPETGGPMQIPDQGEMGNEEYNPSDLVGDVNAPASTPIDSTAPGDGTSVGNNDGTEPDPEYSDGNSPLTK</sequence>
<protein>
    <submittedName>
        <fullName evidence="2">von Willebrand factor, type A</fullName>
    </submittedName>
</protein>
<name>I2GL71_9BACT</name>
<gene>
    <name evidence="2" type="ORF">BN8_03841</name>
</gene>
<comment type="caution">
    <text evidence="2">The sequence shown here is derived from an EMBL/GenBank/DDBJ whole genome shotgun (WGS) entry which is preliminary data.</text>
</comment>
<organism evidence="2 3">
    <name type="scientific">Fibrisoma limi BUZ 3</name>
    <dbReference type="NCBI Taxonomy" id="1185876"/>
    <lineage>
        <taxon>Bacteria</taxon>
        <taxon>Pseudomonadati</taxon>
        <taxon>Bacteroidota</taxon>
        <taxon>Cytophagia</taxon>
        <taxon>Cytophagales</taxon>
        <taxon>Spirosomataceae</taxon>
        <taxon>Fibrisoma</taxon>
    </lineage>
</organism>
<dbReference type="EMBL" id="CAIT01000007">
    <property type="protein sequence ID" value="CCH54647.1"/>
    <property type="molecule type" value="Genomic_DNA"/>
</dbReference>
<dbReference type="eggNOG" id="ENOG502ZGHK">
    <property type="taxonomic scope" value="Bacteria"/>
</dbReference>